<keyword evidence="3" id="KW-0732">Signal</keyword>
<comment type="caution">
    <text evidence="5">The sequence shown here is derived from an EMBL/GenBank/DDBJ whole genome shotgun (WGS) entry which is preliminary data.</text>
</comment>
<name>A0ABU8KA13_9HYPH</name>
<evidence type="ECO:0000313" key="5">
    <source>
        <dbReference type="EMBL" id="MEI9402515.1"/>
    </source>
</evidence>
<dbReference type="Proteomes" id="UP001366503">
    <property type="component" value="Unassembled WGS sequence"/>
</dbReference>
<comment type="subcellular location">
    <subcellularLocation>
        <location evidence="1">Periplasm</location>
    </subcellularLocation>
</comment>
<protein>
    <submittedName>
        <fullName evidence="5">Substrate-binding domain-containing protein</fullName>
    </submittedName>
</protein>
<evidence type="ECO:0000256" key="2">
    <source>
        <dbReference type="ARBA" id="ARBA00007639"/>
    </source>
</evidence>
<organism evidence="5 6">
    <name type="scientific">Mesorhizobium argentiipisi</name>
    <dbReference type="NCBI Taxonomy" id="3015175"/>
    <lineage>
        <taxon>Bacteria</taxon>
        <taxon>Pseudomonadati</taxon>
        <taxon>Pseudomonadota</taxon>
        <taxon>Alphaproteobacteria</taxon>
        <taxon>Hyphomicrobiales</taxon>
        <taxon>Phyllobacteriaceae</taxon>
        <taxon>Mesorhizobium</taxon>
    </lineage>
</organism>
<evidence type="ECO:0000313" key="6">
    <source>
        <dbReference type="Proteomes" id="UP001366503"/>
    </source>
</evidence>
<dbReference type="InterPro" id="IPR025997">
    <property type="entry name" value="SBP_2_dom"/>
</dbReference>
<evidence type="ECO:0000256" key="3">
    <source>
        <dbReference type="ARBA" id="ARBA00022729"/>
    </source>
</evidence>
<gene>
    <name evidence="5" type="ORF">O7A05_10135</name>
</gene>
<evidence type="ECO:0000256" key="1">
    <source>
        <dbReference type="ARBA" id="ARBA00004418"/>
    </source>
</evidence>
<reference evidence="5 6" key="1">
    <citation type="submission" date="2022-12" db="EMBL/GenBank/DDBJ databases">
        <authorList>
            <person name="Muema E."/>
        </authorList>
    </citation>
    <scope>NUCLEOTIDE SEQUENCE [LARGE SCALE GENOMIC DNA]</scope>
    <source>
        <strain evidence="6">1330</strain>
    </source>
</reference>
<dbReference type="InterPro" id="IPR028082">
    <property type="entry name" value="Peripla_BP_I"/>
</dbReference>
<dbReference type="Pfam" id="PF13407">
    <property type="entry name" value="Peripla_BP_4"/>
    <property type="match status" value="1"/>
</dbReference>
<accession>A0ABU8KA13</accession>
<keyword evidence="6" id="KW-1185">Reference proteome</keyword>
<dbReference type="InterPro" id="IPR050555">
    <property type="entry name" value="Bact_Solute-Bind_Prot2"/>
</dbReference>
<feature type="domain" description="Periplasmic binding protein" evidence="4">
    <location>
        <begin position="96"/>
        <end position="355"/>
    </location>
</feature>
<dbReference type="CDD" id="cd19992">
    <property type="entry name" value="PBP1_ABC_xylose_binding-like"/>
    <property type="match status" value="1"/>
</dbReference>
<evidence type="ECO:0000259" key="4">
    <source>
        <dbReference type="Pfam" id="PF13407"/>
    </source>
</evidence>
<dbReference type="RefSeq" id="WP_337092881.1">
    <property type="nucleotide sequence ID" value="NZ_JAPYKO010000005.1"/>
</dbReference>
<dbReference type="EMBL" id="JAPYKO010000005">
    <property type="protein sequence ID" value="MEI9402515.1"/>
    <property type="molecule type" value="Genomic_DNA"/>
</dbReference>
<dbReference type="SUPFAM" id="SSF53822">
    <property type="entry name" value="Periplasmic binding protein-like I"/>
    <property type="match status" value="1"/>
</dbReference>
<comment type="similarity">
    <text evidence="2">Belongs to the bacterial solute-binding protein 2 family.</text>
</comment>
<dbReference type="Gene3D" id="3.40.50.2300">
    <property type="match status" value="2"/>
</dbReference>
<proteinExistence type="inferred from homology"/>
<dbReference type="PANTHER" id="PTHR30036:SF1">
    <property type="entry name" value="D-XYLOSE-BINDING PERIPLASMIC PROTEIN"/>
    <property type="match status" value="1"/>
</dbReference>
<sequence>MASTIRLQSCPKHGNTLKDIHFLPIWRDRNNTLDSYRSKSLTLTLKISVQRKQRGMTMRGNFNLTRRGFLGASAGLATVATLGGGGKVLAAGTGKIGFAMETFTVPRWKNLDRPSFEKAVKAAGFEPIVNQADFKVEQQLADVENMLTVGVDALAIVAVVAEAGINMAKRAKRAGVPVLAYNTAIPSKDVDVYVARNNRGVGRKAAQAALDVGVLKGNWVVTSGQAGNTVAEEITKGYYDIMQPLIDKGELKVVSHLFHDGWDPDAARRQAEDSLTANNNKIAGFLCNNDGMAGGVIGALEKVGLAGKVFVTGQDATIEGCRHILLGNMALSSFTLFDQMGKISGELCAKLAKGEPLGIKETYDAGNGVTLPYVPVEDRNITRDNMVEYLKAYSPVYVDTRAILDNVPKDKWPAGANKL</sequence>
<dbReference type="PANTHER" id="PTHR30036">
    <property type="entry name" value="D-XYLOSE-BINDING PERIPLASMIC PROTEIN"/>
    <property type="match status" value="1"/>
</dbReference>